<protein>
    <submittedName>
        <fullName evidence="1">Uncharacterized protein</fullName>
    </submittedName>
</protein>
<proteinExistence type="evidence at transcript level"/>
<dbReference type="EMBL" id="KU573294">
    <property type="protein sequence ID" value="APR63759.1"/>
    <property type="molecule type" value="mRNA"/>
</dbReference>
<sequence>MQLCYKILYYAPRRYPGSHQTNENSECLSGEDLEENYIPNCIDHIAPIALIKKIKTLQHQDHSIHHNSSSQTNFVEIHKLNVGASECTGLIKIRNPCHNLSTQLHIGNVQH</sequence>
<reference evidence="1" key="1">
    <citation type="submission" date="2016-01" db="EMBL/GenBank/DDBJ databases">
        <title>Dissection of insertion-deletion (InDel) variations within complex gene networks underlying wood formation in Populus.</title>
        <authorList>
            <person name="Zhang D."/>
            <person name="Gong C."/>
            <person name="Du Q."/>
            <person name="Xie J."/>
            <person name="Yang X."/>
            <person name="Quan M."/>
            <person name="Li B."/>
        </authorList>
    </citation>
    <scope>NUCLEOTIDE SEQUENCE</scope>
</reference>
<accession>A0A1L6K4L3</accession>
<evidence type="ECO:0000313" key="1">
    <source>
        <dbReference type="EMBL" id="APR63759.1"/>
    </source>
</evidence>
<organism evidence="1">
    <name type="scientific">Populus tomentosa</name>
    <name type="common">Chinese white poplar</name>
    <dbReference type="NCBI Taxonomy" id="118781"/>
    <lineage>
        <taxon>Eukaryota</taxon>
        <taxon>Viridiplantae</taxon>
        <taxon>Streptophyta</taxon>
        <taxon>Embryophyta</taxon>
        <taxon>Tracheophyta</taxon>
        <taxon>Spermatophyta</taxon>
        <taxon>Magnoliopsida</taxon>
        <taxon>eudicotyledons</taxon>
        <taxon>Gunneridae</taxon>
        <taxon>Pentapetalae</taxon>
        <taxon>rosids</taxon>
        <taxon>fabids</taxon>
        <taxon>Malpighiales</taxon>
        <taxon>Salicaceae</taxon>
        <taxon>Saliceae</taxon>
        <taxon>Populus</taxon>
    </lineage>
</organism>
<name>A0A1L6K4L3_POPTO</name>
<dbReference type="AlphaFoldDB" id="A0A1L6K4L3"/>